<dbReference type="Gene3D" id="1.10.10.10">
    <property type="entry name" value="Winged helix-like DNA-binding domain superfamily/Winged helix DNA-binding domain"/>
    <property type="match status" value="1"/>
</dbReference>
<dbReference type="InterPro" id="IPR016032">
    <property type="entry name" value="Sig_transdc_resp-reg_C-effctor"/>
</dbReference>
<feature type="domain" description="Response regulatory" evidence="8">
    <location>
        <begin position="3"/>
        <end position="119"/>
    </location>
</feature>
<dbReference type="InterPro" id="IPR001789">
    <property type="entry name" value="Sig_transdc_resp-reg_receiver"/>
</dbReference>
<dbReference type="GO" id="GO:0032993">
    <property type="term" value="C:protein-DNA complex"/>
    <property type="evidence" value="ECO:0007669"/>
    <property type="project" value="TreeGrafter"/>
</dbReference>
<dbReference type="PROSITE" id="PS50110">
    <property type="entry name" value="RESPONSE_REGULATORY"/>
    <property type="match status" value="1"/>
</dbReference>
<proteinExistence type="predicted"/>
<evidence type="ECO:0000256" key="2">
    <source>
        <dbReference type="ARBA" id="ARBA00023012"/>
    </source>
</evidence>
<keyword evidence="5" id="KW-0804">Transcription</keyword>
<dbReference type="InterPro" id="IPR039420">
    <property type="entry name" value="WalR-like"/>
</dbReference>
<dbReference type="SMART" id="SM00448">
    <property type="entry name" value="REC"/>
    <property type="match status" value="1"/>
</dbReference>
<name>A0A2T1GH48_9CYAN</name>
<reference evidence="10 11" key="1">
    <citation type="submission" date="2018-03" db="EMBL/GenBank/DDBJ databases">
        <title>The ancient ancestry and fast evolution of plastids.</title>
        <authorList>
            <person name="Moore K.R."/>
            <person name="Magnabosco C."/>
            <person name="Momper L."/>
            <person name="Gold D.A."/>
            <person name="Bosak T."/>
            <person name="Fournier G.P."/>
        </authorList>
    </citation>
    <scope>NUCLEOTIDE SEQUENCE [LARGE SCALE GENOMIC DNA]</scope>
    <source>
        <strain evidence="10 11">CCALA 037</strain>
    </source>
</reference>
<dbReference type="Gene3D" id="6.10.250.690">
    <property type="match status" value="1"/>
</dbReference>
<gene>
    <name evidence="10" type="ORF">C7B77_10150</name>
</gene>
<dbReference type="InterPro" id="IPR049767">
    <property type="entry name" value="RppA"/>
</dbReference>
<dbReference type="Gene3D" id="3.40.50.2300">
    <property type="match status" value="1"/>
</dbReference>
<dbReference type="Pfam" id="PF00486">
    <property type="entry name" value="Trans_reg_C"/>
    <property type="match status" value="1"/>
</dbReference>
<keyword evidence="11" id="KW-1185">Reference proteome</keyword>
<dbReference type="InterPro" id="IPR001867">
    <property type="entry name" value="OmpR/PhoB-type_DNA-bd"/>
</dbReference>
<dbReference type="GO" id="GO:0000156">
    <property type="term" value="F:phosphorelay response regulator activity"/>
    <property type="evidence" value="ECO:0007669"/>
    <property type="project" value="TreeGrafter"/>
</dbReference>
<dbReference type="InterPro" id="IPR011006">
    <property type="entry name" value="CheY-like_superfamily"/>
</dbReference>
<protein>
    <submittedName>
        <fullName evidence="10">DNA-binding response regulator</fullName>
    </submittedName>
</protein>
<sequence length="233" mass="26578">MVRILLIEDELDLGAEIERLLQREGYEIDRATDGDLGWEFLSSPDIIYDVAIIDWMLPGISGIDLCRRLRQRQQQLPVLMLTARNDIHDRVTGLDAGADDYLAKPFSTIELLARIRALSRRPAQFQSAQIKLGNFSLEVETHTLKHSEFGKISTVTLTRKEYQILEYLMTNHGQIVPADRLRDRAWDLATDRASNVLPAQIRLLRKKLSQLPIGLEIENIHGIGYRLNPPTSI</sequence>
<accession>A0A2T1GH48</accession>
<comment type="caution">
    <text evidence="10">The sequence shown here is derived from an EMBL/GenBank/DDBJ whole genome shotgun (WGS) entry which is preliminary data.</text>
</comment>
<dbReference type="GO" id="GO:0005829">
    <property type="term" value="C:cytosol"/>
    <property type="evidence" value="ECO:0007669"/>
    <property type="project" value="TreeGrafter"/>
</dbReference>
<feature type="domain" description="OmpR/PhoB-type" evidence="9">
    <location>
        <begin position="127"/>
        <end position="229"/>
    </location>
</feature>
<dbReference type="GO" id="GO:0006355">
    <property type="term" value="P:regulation of DNA-templated transcription"/>
    <property type="evidence" value="ECO:0007669"/>
    <property type="project" value="InterPro"/>
</dbReference>
<evidence type="ECO:0000256" key="3">
    <source>
        <dbReference type="ARBA" id="ARBA00023015"/>
    </source>
</evidence>
<dbReference type="PANTHER" id="PTHR48111">
    <property type="entry name" value="REGULATOR OF RPOS"/>
    <property type="match status" value="1"/>
</dbReference>
<dbReference type="OrthoDB" id="9790442at2"/>
<dbReference type="NCBIfam" id="NF041734">
    <property type="entry name" value="resp_reg_RppA"/>
    <property type="match status" value="1"/>
</dbReference>
<dbReference type="Proteomes" id="UP000238937">
    <property type="component" value="Unassembled WGS sequence"/>
</dbReference>
<dbReference type="InterPro" id="IPR036388">
    <property type="entry name" value="WH-like_DNA-bd_sf"/>
</dbReference>
<dbReference type="Pfam" id="PF00072">
    <property type="entry name" value="Response_reg"/>
    <property type="match status" value="1"/>
</dbReference>
<dbReference type="SMART" id="SM00862">
    <property type="entry name" value="Trans_reg_C"/>
    <property type="match status" value="1"/>
</dbReference>
<evidence type="ECO:0000256" key="4">
    <source>
        <dbReference type="ARBA" id="ARBA00023125"/>
    </source>
</evidence>
<dbReference type="PROSITE" id="PS51755">
    <property type="entry name" value="OMPR_PHOB"/>
    <property type="match status" value="1"/>
</dbReference>
<dbReference type="SUPFAM" id="SSF52172">
    <property type="entry name" value="CheY-like"/>
    <property type="match status" value="1"/>
</dbReference>
<keyword evidence="4 7" id="KW-0238">DNA-binding</keyword>
<dbReference type="CDD" id="cd00383">
    <property type="entry name" value="trans_reg_C"/>
    <property type="match status" value="1"/>
</dbReference>
<evidence type="ECO:0000256" key="1">
    <source>
        <dbReference type="ARBA" id="ARBA00022553"/>
    </source>
</evidence>
<dbReference type="GO" id="GO:0000976">
    <property type="term" value="F:transcription cis-regulatory region binding"/>
    <property type="evidence" value="ECO:0007669"/>
    <property type="project" value="TreeGrafter"/>
</dbReference>
<dbReference type="FunFam" id="3.40.50.2300:FF:000002">
    <property type="entry name" value="DNA-binding response regulator PhoP"/>
    <property type="match status" value="1"/>
</dbReference>
<keyword evidence="2" id="KW-0902">Two-component regulatory system</keyword>
<organism evidence="10 11">
    <name type="scientific">Chamaesiphon polymorphus CCALA 037</name>
    <dbReference type="NCBI Taxonomy" id="2107692"/>
    <lineage>
        <taxon>Bacteria</taxon>
        <taxon>Bacillati</taxon>
        <taxon>Cyanobacteriota</taxon>
        <taxon>Cyanophyceae</taxon>
        <taxon>Gomontiellales</taxon>
        <taxon>Chamaesiphonaceae</taxon>
        <taxon>Chamaesiphon</taxon>
    </lineage>
</organism>
<evidence type="ECO:0000256" key="5">
    <source>
        <dbReference type="ARBA" id="ARBA00023163"/>
    </source>
</evidence>
<dbReference type="EMBL" id="PVWO01000101">
    <property type="protein sequence ID" value="PSB56930.1"/>
    <property type="molecule type" value="Genomic_DNA"/>
</dbReference>
<evidence type="ECO:0000313" key="10">
    <source>
        <dbReference type="EMBL" id="PSB56930.1"/>
    </source>
</evidence>
<feature type="DNA-binding region" description="OmpR/PhoB-type" evidence="7">
    <location>
        <begin position="127"/>
        <end position="229"/>
    </location>
</feature>
<dbReference type="AlphaFoldDB" id="A0A2T1GH48"/>
<keyword evidence="3" id="KW-0805">Transcription regulation</keyword>
<evidence type="ECO:0000256" key="7">
    <source>
        <dbReference type="PROSITE-ProRule" id="PRU01091"/>
    </source>
</evidence>
<keyword evidence="1 6" id="KW-0597">Phosphoprotein</keyword>
<evidence type="ECO:0000313" key="11">
    <source>
        <dbReference type="Proteomes" id="UP000238937"/>
    </source>
</evidence>
<feature type="modified residue" description="4-aspartylphosphate" evidence="6">
    <location>
        <position position="54"/>
    </location>
</feature>
<evidence type="ECO:0000256" key="6">
    <source>
        <dbReference type="PROSITE-ProRule" id="PRU00169"/>
    </source>
</evidence>
<evidence type="ECO:0000259" key="8">
    <source>
        <dbReference type="PROSITE" id="PS50110"/>
    </source>
</evidence>
<dbReference type="RefSeq" id="WP_106303683.1">
    <property type="nucleotide sequence ID" value="NZ_PVWO01000101.1"/>
</dbReference>
<dbReference type="PANTHER" id="PTHR48111:SF5">
    <property type="entry name" value="RESPONSE REGULATOR RPPA"/>
    <property type="match status" value="1"/>
</dbReference>
<evidence type="ECO:0000259" key="9">
    <source>
        <dbReference type="PROSITE" id="PS51755"/>
    </source>
</evidence>
<dbReference type="SUPFAM" id="SSF46894">
    <property type="entry name" value="C-terminal effector domain of the bipartite response regulators"/>
    <property type="match status" value="1"/>
</dbReference>